<proteinExistence type="predicted"/>
<evidence type="ECO:0008006" key="4">
    <source>
        <dbReference type="Google" id="ProtNLM"/>
    </source>
</evidence>
<dbReference type="Proteomes" id="UP000078558">
    <property type="component" value="Chromosome I"/>
</dbReference>
<gene>
    <name evidence="1" type="ORF">ODI_01221</name>
    <name evidence="2" type="ORF">ODI_R2223</name>
</gene>
<name>A0A1C3JX47_9BURK</name>
<dbReference type="KEGG" id="odi:ODI_R2223"/>
<protein>
    <recommendedName>
        <fullName evidence="4">Knr4/Smi1-like domain-containing protein</fullName>
    </recommendedName>
</protein>
<dbReference type="InterPro" id="IPR037883">
    <property type="entry name" value="Knr4/Smi1-like_sf"/>
</dbReference>
<sequence>MWAILAPVDIKDFEVVAGAANPDRYDAYEQKLGFTLPGEFRELSLSKLGGVLVSAREEVWPQAKAFDVGPAWTFWRGIMVFGLAPDVPDWLNLERMLDRAREEGAPDDFAPVLKVEGDGHFFGYRPDHTLAVFNGYDIEPDEADSFTALYRREITALLARLGDMKTLQVERAANKKKPRLP</sequence>
<dbReference type="SUPFAM" id="SSF160631">
    <property type="entry name" value="SMI1/KNR4-like"/>
    <property type="match status" value="1"/>
</dbReference>
<dbReference type="Gene3D" id="3.40.1580.10">
    <property type="entry name" value="SMI1/KNR4-like"/>
    <property type="match status" value="1"/>
</dbReference>
<evidence type="ECO:0000313" key="1">
    <source>
        <dbReference type="EMBL" id="SBT23839.1"/>
    </source>
</evidence>
<organism evidence="1 3">
    <name type="scientific">Orrella dioscoreae</name>
    <dbReference type="NCBI Taxonomy" id="1851544"/>
    <lineage>
        <taxon>Bacteria</taxon>
        <taxon>Pseudomonadati</taxon>
        <taxon>Pseudomonadota</taxon>
        <taxon>Betaproteobacteria</taxon>
        <taxon>Burkholderiales</taxon>
        <taxon>Alcaligenaceae</taxon>
        <taxon>Orrella</taxon>
    </lineage>
</organism>
<dbReference type="AlphaFoldDB" id="A0A1C3JX47"/>
<dbReference type="EMBL" id="LT907988">
    <property type="protein sequence ID" value="SOE49645.1"/>
    <property type="molecule type" value="Genomic_DNA"/>
</dbReference>
<reference evidence="1 3" key="1">
    <citation type="submission" date="2016-06" db="EMBL/GenBank/DDBJ databases">
        <authorList>
            <person name="Kjaerup R.B."/>
            <person name="Dalgaard T.S."/>
            <person name="Juul-Madsen H.R."/>
        </authorList>
    </citation>
    <scope>NUCLEOTIDE SEQUENCE [LARGE SCALE GENOMIC DNA]</scope>
    <source>
        <strain evidence="1">Orrdi1</strain>
    </source>
</reference>
<evidence type="ECO:0000313" key="3">
    <source>
        <dbReference type="Proteomes" id="UP000078558"/>
    </source>
</evidence>
<evidence type="ECO:0000313" key="2">
    <source>
        <dbReference type="EMBL" id="SOE49645.1"/>
    </source>
</evidence>
<reference evidence="2 3" key="2">
    <citation type="submission" date="2017-08" db="EMBL/GenBank/DDBJ databases">
        <authorList>
            <person name="de Groot N.N."/>
        </authorList>
    </citation>
    <scope>NUCLEOTIDE SEQUENCE [LARGE SCALE GENOMIC DNA]</scope>
    <source>
        <strain evidence="2">Orrdi1</strain>
    </source>
</reference>
<keyword evidence="3" id="KW-1185">Reference proteome</keyword>
<dbReference type="STRING" id="1851544.ODI_01221"/>
<dbReference type="EMBL" id="FLRC01000003">
    <property type="protein sequence ID" value="SBT23839.1"/>
    <property type="molecule type" value="Genomic_DNA"/>
</dbReference>
<accession>A0A1C3JX47</accession>